<evidence type="ECO:0000313" key="2">
    <source>
        <dbReference type="EMBL" id="VDN13788.1"/>
    </source>
</evidence>
<accession>A0A3P7LUM1</accession>
<protein>
    <submittedName>
        <fullName evidence="2">Uncharacterized protein</fullName>
    </submittedName>
</protein>
<dbReference type="OrthoDB" id="10559273at2759"/>
<dbReference type="EMBL" id="UYRU01057356">
    <property type="protein sequence ID" value="VDN13788.1"/>
    <property type="molecule type" value="Genomic_DNA"/>
</dbReference>
<keyword evidence="3" id="KW-1185">Reference proteome</keyword>
<organism evidence="2 3">
    <name type="scientific">Dibothriocephalus latus</name>
    <name type="common">Fish tapeworm</name>
    <name type="synonym">Diphyllobothrium latum</name>
    <dbReference type="NCBI Taxonomy" id="60516"/>
    <lineage>
        <taxon>Eukaryota</taxon>
        <taxon>Metazoa</taxon>
        <taxon>Spiralia</taxon>
        <taxon>Lophotrochozoa</taxon>
        <taxon>Platyhelminthes</taxon>
        <taxon>Cestoda</taxon>
        <taxon>Eucestoda</taxon>
        <taxon>Diphyllobothriidea</taxon>
        <taxon>Diphyllobothriidae</taxon>
        <taxon>Dibothriocephalus</taxon>
    </lineage>
</organism>
<dbReference type="Proteomes" id="UP000281553">
    <property type="component" value="Unassembled WGS sequence"/>
</dbReference>
<feature type="non-terminal residue" evidence="2">
    <location>
        <position position="117"/>
    </location>
</feature>
<evidence type="ECO:0000313" key="3">
    <source>
        <dbReference type="Proteomes" id="UP000281553"/>
    </source>
</evidence>
<dbReference type="AlphaFoldDB" id="A0A3P7LUM1"/>
<feature type="compositionally biased region" description="Low complexity" evidence="1">
    <location>
        <begin position="1"/>
        <end position="13"/>
    </location>
</feature>
<gene>
    <name evidence="2" type="ORF">DILT_LOCUS9619</name>
</gene>
<name>A0A3P7LUM1_DIBLA</name>
<feature type="compositionally biased region" description="Low complexity" evidence="1">
    <location>
        <begin position="103"/>
        <end position="117"/>
    </location>
</feature>
<sequence>MHSSAASNCHASSTLDHKTSFSKGNTSTKAAKTHVSLSKLHDELSAVITAVATNSPTKCPTDNQLRQIPVPTTSPFAYNDPLMFTQGFSKFQQPLSASPPSPSSSFDGSFFGESKVP</sequence>
<proteinExistence type="predicted"/>
<feature type="compositionally biased region" description="Polar residues" evidence="1">
    <location>
        <begin position="21"/>
        <end position="30"/>
    </location>
</feature>
<feature type="region of interest" description="Disordered" evidence="1">
    <location>
        <begin position="1"/>
        <end position="33"/>
    </location>
</feature>
<feature type="region of interest" description="Disordered" evidence="1">
    <location>
        <begin position="90"/>
        <end position="117"/>
    </location>
</feature>
<reference evidence="2 3" key="1">
    <citation type="submission" date="2018-11" db="EMBL/GenBank/DDBJ databases">
        <authorList>
            <consortium name="Pathogen Informatics"/>
        </authorList>
    </citation>
    <scope>NUCLEOTIDE SEQUENCE [LARGE SCALE GENOMIC DNA]</scope>
</reference>
<evidence type="ECO:0000256" key="1">
    <source>
        <dbReference type="SAM" id="MobiDB-lite"/>
    </source>
</evidence>